<evidence type="ECO:0000256" key="8">
    <source>
        <dbReference type="SAM" id="Phobius"/>
    </source>
</evidence>
<dbReference type="RefSeq" id="WP_013826099.1">
    <property type="nucleotide sequence ID" value="NC_015574.1"/>
</dbReference>
<dbReference type="GeneID" id="10669097"/>
<dbReference type="GO" id="GO:0043190">
    <property type="term" value="C:ATP-binding cassette (ABC) transporter complex"/>
    <property type="evidence" value="ECO:0007669"/>
    <property type="project" value="InterPro"/>
</dbReference>
<comment type="subcellular location">
    <subcellularLocation>
        <location evidence="1">Cell inner membrane</location>
        <topology evidence="1">Multi-pass membrane protein</topology>
    </subcellularLocation>
</comment>
<gene>
    <name evidence="10" type="ordered locus">MSWAN_1589</name>
</gene>
<dbReference type="PANTHER" id="PTHR30413">
    <property type="entry name" value="INNER MEMBRANE TRANSPORT PERMEASE"/>
    <property type="match status" value="1"/>
</dbReference>
<keyword evidence="2" id="KW-0813">Transport</keyword>
<dbReference type="InterPro" id="IPR047817">
    <property type="entry name" value="ABC2_TM_bact-type"/>
</dbReference>
<evidence type="ECO:0000256" key="1">
    <source>
        <dbReference type="ARBA" id="ARBA00004429"/>
    </source>
</evidence>
<dbReference type="KEGG" id="mew:MSWAN_1589"/>
<evidence type="ECO:0000256" key="5">
    <source>
        <dbReference type="ARBA" id="ARBA00022692"/>
    </source>
</evidence>
<keyword evidence="4" id="KW-0997">Cell inner membrane</keyword>
<dbReference type="InterPro" id="IPR013525">
    <property type="entry name" value="ABC2_TM"/>
</dbReference>
<evidence type="ECO:0000256" key="4">
    <source>
        <dbReference type="ARBA" id="ARBA00022519"/>
    </source>
</evidence>
<dbReference type="EMBL" id="CP002772">
    <property type="protein sequence ID" value="AEG18600.1"/>
    <property type="molecule type" value="Genomic_DNA"/>
</dbReference>
<feature type="transmembrane region" description="Helical" evidence="8">
    <location>
        <begin position="142"/>
        <end position="168"/>
    </location>
</feature>
<dbReference type="GO" id="GO:0140359">
    <property type="term" value="F:ABC-type transporter activity"/>
    <property type="evidence" value="ECO:0007669"/>
    <property type="project" value="InterPro"/>
</dbReference>
<keyword evidence="3" id="KW-1003">Cell membrane</keyword>
<dbReference type="HOGENOM" id="CLU_060703_2_0_2"/>
<proteinExistence type="predicted"/>
<dbReference type="PROSITE" id="PS51012">
    <property type="entry name" value="ABC_TM2"/>
    <property type="match status" value="1"/>
</dbReference>
<dbReference type="PANTHER" id="PTHR30413:SF8">
    <property type="entry name" value="TRANSPORT PERMEASE PROTEIN"/>
    <property type="match status" value="1"/>
</dbReference>
<organism evidence="10 11">
    <name type="scientific">Methanobacterium paludis (strain DSM 25820 / JCM 18151 / SWAN1)</name>
    <dbReference type="NCBI Taxonomy" id="868131"/>
    <lineage>
        <taxon>Archaea</taxon>
        <taxon>Methanobacteriati</taxon>
        <taxon>Methanobacteriota</taxon>
        <taxon>Methanomada group</taxon>
        <taxon>Methanobacteria</taxon>
        <taxon>Methanobacteriales</taxon>
        <taxon>Methanobacteriaceae</taxon>
        <taxon>Methanobacterium</taxon>
    </lineage>
</organism>
<feature type="domain" description="ABC transmembrane type-2" evidence="9">
    <location>
        <begin position="39"/>
        <end position="257"/>
    </location>
</feature>
<name>F6D283_METPW</name>
<feature type="transmembrane region" description="Helical" evidence="8">
    <location>
        <begin position="72"/>
        <end position="91"/>
    </location>
</feature>
<feature type="transmembrane region" description="Helical" evidence="8">
    <location>
        <begin position="180"/>
        <end position="198"/>
    </location>
</feature>
<evidence type="ECO:0000256" key="3">
    <source>
        <dbReference type="ARBA" id="ARBA00022475"/>
    </source>
</evidence>
<dbReference type="AlphaFoldDB" id="F6D283"/>
<accession>F6D283</accession>
<evidence type="ECO:0000313" key="11">
    <source>
        <dbReference type="Proteomes" id="UP000009231"/>
    </source>
</evidence>
<dbReference type="OrthoDB" id="74139at2157"/>
<protein>
    <submittedName>
        <fullName evidence="10">ABC-2 type transporter</fullName>
    </submittedName>
</protein>
<keyword evidence="5 8" id="KW-0812">Transmembrane</keyword>
<feature type="transmembrane region" description="Helical" evidence="8">
    <location>
        <begin position="236"/>
        <end position="255"/>
    </location>
</feature>
<dbReference type="PRINTS" id="PR00164">
    <property type="entry name" value="ABC2TRNSPORT"/>
</dbReference>
<keyword evidence="6 8" id="KW-1133">Transmembrane helix</keyword>
<evidence type="ECO:0000259" key="9">
    <source>
        <dbReference type="PROSITE" id="PS51012"/>
    </source>
</evidence>
<reference evidence="10 11" key="1">
    <citation type="journal article" date="2014" name="Int. J. Syst. Evol. Microbiol.">
        <title>Methanobacterium paludis sp. nov. and a novel strain of Methanobacterium lacus isolated from northern peatlands.</title>
        <authorList>
            <person name="Cadillo-Quiroz H."/>
            <person name="Brauer S.L."/>
            <person name="Goodson N."/>
            <person name="Yavitt J.B."/>
            <person name="Zinder S.H."/>
        </authorList>
    </citation>
    <scope>NUCLEOTIDE SEQUENCE [LARGE SCALE GENOMIC DNA]</scope>
    <source>
        <strain evidence="11">DSM 25820 / JCM 18151 / SWAN1</strain>
    </source>
</reference>
<sequence length="265" mass="30532">MVVKDTINHRFFANFKKYRFLLDQLVKRDIKIKYRRSVLGIFWSFLEPLLSMIVLTIVFSAFFKHTISNYPVYYLTGMLIYQFFAGGSNAAMRSIKSSASILKTIYVPKYMFSLSAILSNFVTFLLSLIVLFLVMVATNATFTIYIIFAILPIIALLLLTIGVGLILATVNVFFRDMEHLYGVCLMLLMYAMPIFYPPEIVPASFRFIQYYNPLYAVIGCCRSVFLYGTLYNPLQLLFAMVSGAAFLIIGIAMFYKYQDRFILYV</sequence>
<dbReference type="GO" id="GO:0015920">
    <property type="term" value="P:lipopolysaccharide transport"/>
    <property type="evidence" value="ECO:0007669"/>
    <property type="project" value="TreeGrafter"/>
</dbReference>
<feature type="transmembrane region" description="Helical" evidence="8">
    <location>
        <begin position="112"/>
        <end position="136"/>
    </location>
</feature>
<dbReference type="Pfam" id="PF01061">
    <property type="entry name" value="ABC2_membrane"/>
    <property type="match status" value="1"/>
</dbReference>
<evidence type="ECO:0000256" key="6">
    <source>
        <dbReference type="ARBA" id="ARBA00022989"/>
    </source>
</evidence>
<evidence type="ECO:0000313" key="10">
    <source>
        <dbReference type="EMBL" id="AEG18600.1"/>
    </source>
</evidence>
<dbReference type="eggNOG" id="arCOG04339">
    <property type="taxonomic scope" value="Archaea"/>
</dbReference>
<dbReference type="Proteomes" id="UP000009231">
    <property type="component" value="Chromosome"/>
</dbReference>
<keyword evidence="11" id="KW-1185">Reference proteome</keyword>
<dbReference type="STRING" id="868131.MSWAN_1589"/>
<feature type="transmembrane region" description="Helical" evidence="8">
    <location>
        <begin position="37"/>
        <end position="60"/>
    </location>
</feature>
<dbReference type="InterPro" id="IPR000412">
    <property type="entry name" value="ABC_2_transport"/>
</dbReference>
<keyword evidence="7 8" id="KW-0472">Membrane</keyword>
<evidence type="ECO:0000256" key="7">
    <source>
        <dbReference type="ARBA" id="ARBA00023136"/>
    </source>
</evidence>
<evidence type="ECO:0000256" key="2">
    <source>
        <dbReference type="ARBA" id="ARBA00022448"/>
    </source>
</evidence>